<evidence type="ECO:0000313" key="2">
    <source>
        <dbReference type="Proteomes" id="UP001162483"/>
    </source>
</evidence>
<keyword evidence="2" id="KW-1185">Reference proteome</keyword>
<organism evidence="1 2">
    <name type="scientific">Staurois parvus</name>
    <dbReference type="NCBI Taxonomy" id="386267"/>
    <lineage>
        <taxon>Eukaryota</taxon>
        <taxon>Metazoa</taxon>
        <taxon>Chordata</taxon>
        <taxon>Craniata</taxon>
        <taxon>Vertebrata</taxon>
        <taxon>Euteleostomi</taxon>
        <taxon>Amphibia</taxon>
        <taxon>Batrachia</taxon>
        <taxon>Anura</taxon>
        <taxon>Neobatrachia</taxon>
        <taxon>Ranoidea</taxon>
        <taxon>Ranidae</taxon>
        <taxon>Staurois</taxon>
    </lineage>
</organism>
<evidence type="ECO:0000313" key="1">
    <source>
        <dbReference type="EMBL" id="CAI9575506.1"/>
    </source>
</evidence>
<comment type="caution">
    <text evidence="1">The sequence shown here is derived from an EMBL/GenBank/DDBJ whole genome shotgun (WGS) entry which is preliminary data.</text>
</comment>
<feature type="non-terminal residue" evidence="1">
    <location>
        <position position="1"/>
    </location>
</feature>
<sequence length="128" mass="14199">CQSPGLSWRFPVDTRQSLSNTDRGEAYIFVYNLLPCQLEHTARDGCEQYSHPDQCAYSEEHTPPPCPLVKHTQHIVNHLIAPDVNPFLSSFISTVSVLFISTDHCISVIGMSVAVNQFPSSVRMPAAV</sequence>
<gene>
    <name evidence="1" type="ORF">SPARVUS_LOCUS8205382</name>
</gene>
<protein>
    <submittedName>
        <fullName evidence="1">Uncharacterized protein</fullName>
    </submittedName>
</protein>
<dbReference type="Proteomes" id="UP001162483">
    <property type="component" value="Unassembled WGS sequence"/>
</dbReference>
<proteinExistence type="predicted"/>
<feature type="non-terminal residue" evidence="1">
    <location>
        <position position="128"/>
    </location>
</feature>
<reference evidence="1" key="1">
    <citation type="submission" date="2023-05" db="EMBL/GenBank/DDBJ databases">
        <authorList>
            <person name="Stuckert A."/>
        </authorList>
    </citation>
    <scope>NUCLEOTIDE SEQUENCE</scope>
</reference>
<dbReference type="EMBL" id="CATNWA010014751">
    <property type="protein sequence ID" value="CAI9575506.1"/>
    <property type="molecule type" value="Genomic_DNA"/>
</dbReference>
<accession>A0ABN9DW23</accession>
<name>A0ABN9DW23_9NEOB</name>